<proteinExistence type="predicted"/>
<dbReference type="InterPro" id="IPR001214">
    <property type="entry name" value="SET_dom"/>
</dbReference>
<name>A0A9P4II66_9PEZI</name>
<dbReference type="Proteomes" id="UP000799772">
    <property type="component" value="Unassembled WGS sequence"/>
</dbReference>
<dbReference type="CDD" id="cd20071">
    <property type="entry name" value="SET_SMYD"/>
    <property type="match status" value="1"/>
</dbReference>
<reference evidence="3" key="1">
    <citation type="journal article" date="2020" name="Stud. Mycol.">
        <title>101 Dothideomycetes genomes: a test case for predicting lifestyles and emergence of pathogens.</title>
        <authorList>
            <person name="Haridas S."/>
            <person name="Albert R."/>
            <person name="Binder M."/>
            <person name="Bloem J."/>
            <person name="Labutti K."/>
            <person name="Salamov A."/>
            <person name="Andreopoulos B."/>
            <person name="Baker S."/>
            <person name="Barry K."/>
            <person name="Bills G."/>
            <person name="Bluhm B."/>
            <person name="Cannon C."/>
            <person name="Castanera R."/>
            <person name="Culley D."/>
            <person name="Daum C."/>
            <person name="Ezra D."/>
            <person name="Gonzalez J."/>
            <person name="Henrissat B."/>
            <person name="Kuo A."/>
            <person name="Liang C."/>
            <person name="Lipzen A."/>
            <person name="Lutzoni F."/>
            <person name="Magnuson J."/>
            <person name="Mondo S."/>
            <person name="Nolan M."/>
            <person name="Ohm R."/>
            <person name="Pangilinan J."/>
            <person name="Park H.-J."/>
            <person name="Ramirez L."/>
            <person name="Alfaro M."/>
            <person name="Sun H."/>
            <person name="Tritt A."/>
            <person name="Yoshinaga Y."/>
            <person name="Zwiers L.-H."/>
            <person name="Turgeon B."/>
            <person name="Goodwin S."/>
            <person name="Spatafora J."/>
            <person name="Crous P."/>
            <person name="Grigoriev I."/>
        </authorList>
    </citation>
    <scope>NUCLEOTIDE SEQUENCE</scope>
    <source>
        <strain evidence="3">CBS 133067</strain>
    </source>
</reference>
<dbReference type="EMBL" id="ML978125">
    <property type="protein sequence ID" value="KAF2099758.1"/>
    <property type="molecule type" value="Genomic_DNA"/>
</dbReference>
<feature type="signal peptide" evidence="1">
    <location>
        <begin position="1"/>
        <end position="17"/>
    </location>
</feature>
<protein>
    <submittedName>
        <fullName evidence="3">SET domain-containing protein</fullName>
    </submittedName>
</protein>
<dbReference type="OrthoDB" id="1028014at2759"/>
<accession>A0A9P4II66</accession>
<dbReference type="PANTHER" id="PTHR47332">
    <property type="entry name" value="SET DOMAIN-CONTAINING PROTEIN 5"/>
    <property type="match status" value="1"/>
</dbReference>
<gene>
    <name evidence="3" type="ORF">NA57DRAFT_55701</name>
</gene>
<dbReference type="PANTHER" id="PTHR47332:SF6">
    <property type="entry name" value="SET DOMAIN-CONTAINING PROTEIN"/>
    <property type="match status" value="1"/>
</dbReference>
<dbReference type="SUPFAM" id="SSF82199">
    <property type="entry name" value="SET domain"/>
    <property type="match status" value="1"/>
</dbReference>
<feature type="chain" id="PRO_5040291262" evidence="1">
    <location>
        <begin position="18"/>
        <end position="514"/>
    </location>
</feature>
<keyword evidence="4" id="KW-1185">Reference proteome</keyword>
<organism evidence="3 4">
    <name type="scientific">Rhizodiscina lignyota</name>
    <dbReference type="NCBI Taxonomy" id="1504668"/>
    <lineage>
        <taxon>Eukaryota</taxon>
        <taxon>Fungi</taxon>
        <taxon>Dikarya</taxon>
        <taxon>Ascomycota</taxon>
        <taxon>Pezizomycotina</taxon>
        <taxon>Dothideomycetes</taxon>
        <taxon>Pleosporomycetidae</taxon>
        <taxon>Aulographales</taxon>
        <taxon>Rhizodiscinaceae</taxon>
        <taxon>Rhizodiscina</taxon>
    </lineage>
</organism>
<dbReference type="AlphaFoldDB" id="A0A9P4II66"/>
<dbReference type="PROSITE" id="PS50280">
    <property type="entry name" value="SET"/>
    <property type="match status" value="1"/>
</dbReference>
<sequence length="514" mass="58549">MMLLFILLSLCLSIALGAVEQPYFGIATIPKVVPRAFQRSCQDIVFQPELYPVFEELHRPHSDPKHPLNFLSSWIVGGPRLWTYEPVCLHDPRVSTICVYTSTTFANGRGLSLVTSPEEERPCTKAEAFRGTSDSQEAEHGNVELAETRFRREHFPAKGVGIIATQSIHRGDVIYAKTPLTVQQQKAMLKLKQTDAHLLMQISVERLPKDSRDLFFTMKGQFGANPYWDRVNTNSFAARIGQGTEIYWTVYPEAARLNHDCRPNVQYNINPNTLVHTMHALRSIHPGEEITTSYILPYFTWHERRERTTKQWGFNCSCNLCTAPDYVIERSDDRLLLITSLERELANLSFSATRAAGPSTAEMLVSLYQQERLDGAIAEAYSFAALEYAYVAERRLAQKYAALAVEALQLWRGEWHQATRSFMEMLVYPERHSMWNISAVVREFLHKNGTLKEGEPEEIHQQYGSIFVGYPTARDVRNLEERLNVQEVGVAEEIAMAAMLRDGESSFQGVLHDL</sequence>
<comment type="caution">
    <text evidence="3">The sequence shown here is derived from an EMBL/GenBank/DDBJ whole genome shotgun (WGS) entry which is preliminary data.</text>
</comment>
<dbReference type="InterPro" id="IPR053185">
    <property type="entry name" value="SET_domain_protein"/>
</dbReference>
<dbReference type="Pfam" id="PF00856">
    <property type="entry name" value="SET"/>
    <property type="match status" value="1"/>
</dbReference>
<dbReference type="InterPro" id="IPR046341">
    <property type="entry name" value="SET_dom_sf"/>
</dbReference>
<feature type="domain" description="SET" evidence="2">
    <location>
        <begin position="141"/>
        <end position="295"/>
    </location>
</feature>
<keyword evidence="1" id="KW-0732">Signal</keyword>
<dbReference type="Gene3D" id="2.170.270.10">
    <property type="entry name" value="SET domain"/>
    <property type="match status" value="1"/>
</dbReference>
<evidence type="ECO:0000259" key="2">
    <source>
        <dbReference type="PROSITE" id="PS50280"/>
    </source>
</evidence>
<evidence type="ECO:0000256" key="1">
    <source>
        <dbReference type="SAM" id="SignalP"/>
    </source>
</evidence>
<evidence type="ECO:0000313" key="4">
    <source>
        <dbReference type="Proteomes" id="UP000799772"/>
    </source>
</evidence>
<evidence type="ECO:0000313" key="3">
    <source>
        <dbReference type="EMBL" id="KAF2099758.1"/>
    </source>
</evidence>